<sequence>MAKHRASVDDSPSGEEVADSPDPAYWSVDDSRWPALRPDLPPDVVDLLAPPIVVGVARVPATSRLTPPATDRPAPVVATRPAAAPTRPAVPAPLGAPIGAADPVGPVGGRRGPHAASTTHRRPTPAGRHRRPAGSPDRTD</sequence>
<organism evidence="2 3">
    <name type="scientific">Micromonospora echinaurantiaca</name>
    <dbReference type="NCBI Taxonomy" id="47857"/>
    <lineage>
        <taxon>Bacteria</taxon>
        <taxon>Bacillati</taxon>
        <taxon>Actinomycetota</taxon>
        <taxon>Actinomycetes</taxon>
        <taxon>Micromonosporales</taxon>
        <taxon>Micromonosporaceae</taxon>
        <taxon>Micromonospora</taxon>
    </lineage>
</organism>
<evidence type="ECO:0000313" key="2">
    <source>
        <dbReference type="EMBL" id="SCG38370.1"/>
    </source>
</evidence>
<feature type="compositionally biased region" description="Basic residues" evidence="1">
    <location>
        <begin position="119"/>
        <end position="132"/>
    </location>
</feature>
<accession>A0A1C5GX97</accession>
<keyword evidence="3" id="KW-1185">Reference proteome</keyword>
<dbReference type="AlphaFoldDB" id="A0A1C5GX97"/>
<dbReference type="Proteomes" id="UP000198217">
    <property type="component" value="Chromosome I"/>
</dbReference>
<feature type="region of interest" description="Disordered" evidence="1">
    <location>
        <begin position="61"/>
        <end position="140"/>
    </location>
</feature>
<proteinExistence type="predicted"/>
<feature type="region of interest" description="Disordered" evidence="1">
    <location>
        <begin position="1"/>
        <end position="28"/>
    </location>
</feature>
<gene>
    <name evidence="2" type="ORF">GA0070609_0563</name>
</gene>
<reference evidence="2 3" key="1">
    <citation type="submission" date="2016-06" db="EMBL/GenBank/DDBJ databases">
        <authorList>
            <person name="Kjaerup R.B."/>
            <person name="Dalgaard T.S."/>
            <person name="Juul-Madsen H.R."/>
        </authorList>
    </citation>
    <scope>NUCLEOTIDE SEQUENCE [LARGE SCALE GENOMIC DNA]</scope>
    <source>
        <strain evidence="2 3">DSM 43904</strain>
    </source>
</reference>
<evidence type="ECO:0000313" key="3">
    <source>
        <dbReference type="Proteomes" id="UP000198217"/>
    </source>
</evidence>
<dbReference type="EMBL" id="LT607750">
    <property type="protein sequence ID" value="SCG38370.1"/>
    <property type="molecule type" value="Genomic_DNA"/>
</dbReference>
<protein>
    <submittedName>
        <fullName evidence="2">Uncharacterized protein</fullName>
    </submittedName>
</protein>
<feature type="compositionally biased region" description="Low complexity" evidence="1">
    <location>
        <begin position="72"/>
        <end position="93"/>
    </location>
</feature>
<dbReference type="RefSeq" id="WP_157748041.1">
    <property type="nucleotide sequence ID" value="NZ_LT607750.1"/>
</dbReference>
<name>A0A1C5GX97_9ACTN</name>
<evidence type="ECO:0000256" key="1">
    <source>
        <dbReference type="SAM" id="MobiDB-lite"/>
    </source>
</evidence>